<dbReference type="AlphaFoldDB" id="A0A6B2LZE6"/>
<keyword evidence="4" id="KW-1185">Reference proteome</keyword>
<dbReference type="PANTHER" id="PTHR23150:SF19">
    <property type="entry name" value="FORMYLGLYCINE-GENERATING ENZYME"/>
    <property type="match status" value="1"/>
</dbReference>
<accession>A0A6B2LZE6</accession>
<dbReference type="InterPro" id="IPR005532">
    <property type="entry name" value="SUMF_dom"/>
</dbReference>
<sequence>MKSVSNAFFLLPLFLLGVPFLAANVVVETVFVGGANNPPNPDDGDLESARRGAVPYDYYIGKYEVTNAQYAEFLNAAATVRATAWLHSFNMEFDPRGGIISNEADGVYSYEIKEGMANKPVTFVSLFQAMAFCNWLTNGQGAGDINSGTYQLTKPSGVIDATVVRDAVAFANGGVAVASENEWYKAAYYEPGPEGPASDYWKYPTRSNLEPAWVQPNSDSSNSANMNGVVKSGNLNGFPTDVGAYTLAISPSGAFDMAGNADEWNDTIPEGGFDERVLASGGSFFDNPVFTGATSTKSVVSSGGGQFSQRGFRVTSTQPIDGSVSSWRGWTIVDGYADTGSWLGWLWIGNDPWLWSPRLGGWLYSPADGVSETGGWVYVPR</sequence>
<feature type="chain" id="PRO_5025599506" evidence="1">
    <location>
        <begin position="23"/>
        <end position="381"/>
    </location>
</feature>
<evidence type="ECO:0000313" key="4">
    <source>
        <dbReference type="Proteomes" id="UP000478417"/>
    </source>
</evidence>
<proteinExistence type="predicted"/>
<dbReference type="InterPro" id="IPR016187">
    <property type="entry name" value="CTDL_fold"/>
</dbReference>
<feature type="domain" description="Sulfatase-modifying factor enzyme-like" evidence="2">
    <location>
        <begin position="50"/>
        <end position="268"/>
    </location>
</feature>
<dbReference type="InterPro" id="IPR051043">
    <property type="entry name" value="Sulfatase_Mod_Factor_Kinase"/>
</dbReference>
<evidence type="ECO:0000256" key="1">
    <source>
        <dbReference type="SAM" id="SignalP"/>
    </source>
</evidence>
<name>A0A6B2LZE6_9BACT</name>
<feature type="signal peptide" evidence="1">
    <location>
        <begin position="1"/>
        <end position="22"/>
    </location>
</feature>
<evidence type="ECO:0000313" key="3">
    <source>
        <dbReference type="EMBL" id="NDV60900.1"/>
    </source>
</evidence>
<protein>
    <submittedName>
        <fullName evidence="3">Formylglycine-generating enzyme family protein</fullName>
    </submittedName>
</protein>
<dbReference type="GO" id="GO:0120147">
    <property type="term" value="F:formylglycine-generating oxidase activity"/>
    <property type="evidence" value="ECO:0007669"/>
    <property type="project" value="TreeGrafter"/>
</dbReference>
<comment type="caution">
    <text evidence="3">The sequence shown here is derived from an EMBL/GenBank/DDBJ whole genome shotgun (WGS) entry which is preliminary data.</text>
</comment>
<gene>
    <name evidence="3" type="ORF">G0Q06_00370</name>
</gene>
<keyword evidence="1" id="KW-0732">Signal</keyword>
<dbReference type="Pfam" id="PF03781">
    <property type="entry name" value="FGE-sulfatase"/>
    <property type="match status" value="1"/>
</dbReference>
<organism evidence="3 4">
    <name type="scientific">Oceanipulchritudo coccoides</name>
    <dbReference type="NCBI Taxonomy" id="2706888"/>
    <lineage>
        <taxon>Bacteria</taxon>
        <taxon>Pseudomonadati</taxon>
        <taxon>Verrucomicrobiota</taxon>
        <taxon>Opitutia</taxon>
        <taxon>Puniceicoccales</taxon>
        <taxon>Oceanipulchritudinaceae</taxon>
        <taxon>Oceanipulchritudo</taxon>
    </lineage>
</organism>
<dbReference type="InterPro" id="IPR042095">
    <property type="entry name" value="SUMF_sf"/>
</dbReference>
<dbReference type="PANTHER" id="PTHR23150">
    <property type="entry name" value="SULFATASE MODIFYING FACTOR 1, 2"/>
    <property type="match status" value="1"/>
</dbReference>
<dbReference type="Proteomes" id="UP000478417">
    <property type="component" value="Unassembled WGS sequence"/>
</dbReference>
<dbReference type="Gene3D" id="3.90.1580.10">
    <property type="entry name" value="paralog of FGE (formylglycine-generating enzyme)"/>
    <property type="match status" value="1"/>
</dbReference>
<reference evidence="3 4" key="1">
    <citation type="submission" date="2020-02" db="EMBL/GenBank/DDBJ databases">
        <title>Albibacoteraceae fam. nov., the first described family within the subdivision 4 Verrucomicrobia.</title>
        <authorList>
            <person name="Xi F."/>
        </authorList>
    </citation>
    <scope>NUCLEOTIDE SEQUENCE [LARGE SCALE GENOMIC DNA]</scope>
    <source>
        <strain evidence="3 4">CK1056</strain>
    </source>
</reference>
<dbReference type="EMBL" id="JAAGNX010000001">
    <property type="protein sequence ID" value="NDV60900.1"/>
    <property type="molecule type" value="Genomic_DNA"/>
</dbReference>
<evidence type="ECO:0000259" key="2">
    <source>
        <dbReference type="Pfam" id="PF03781"/>
    </source>
</evidence>
<dbReference type="SUPFAM" id="SSF56436">
    <property type="entry name" value="C-type lectin-like"/>
    <property type="match status" value="1"/>
</dbReference>
<dbReference type="RefSeq" id="WP_163961337.1">
    <property type="nucleotide sequence ID" value="NZ_JAAGNX010000001.1"/>
</dbReference>